<dbReference type="InterPro" id="IPR016181">
    <property type="entry name" value="Acyl_CoA_acyltransferase"/>
</dbReference>
<proteinExistence type="predicted"/>
<keyword evidence="3" id="KW-1185">Reference proteome</keyword>
<reference evidence="2 3" key="1">
    <citation type="submission" date="2018-11" db="EMBL/GenBank/DDBJ databases">
        <title>Schleiferia aggregans sp. nov., a moderately thermophilic heterotrophic bacterium isolated from microbial mats at a terrestrial hot spring.</title>
        <authorList>
            <person name="Iino T."/>
            <person name="Ohkuma M."/>
            <person name="Haruta S."/>
        </authorList>
    </citation>
    <scope>NUCLEOTIDE SEQUENCE [LARGE SCALE GENOMIC DNA]</scope>
    <source>
        <strain evidence="2 3">LA</strain>
    </source>
</reference>
<protein>
    <submittedName>
        <fullName evidence="2">ElaA protein</fullName>
    </submittedName>
</protein>
<dbReference type="Proteomes" id="UP000286715">
    <property type="component" value="Unassembled WGS sequence"/>
</dbReference>
<dbReference type="GO" id="GO:0016747">
    <property type="term" value="F:acyltransferase activity, transferring groups other than amino-acyl groups"/>
    <property type="evidence" value="ECO:0007669"/>
    <property type="project" value="InterPro"/>
</dbReference>
<sequence>MLMIKEVYRFSELSAAKLYEILRIRNEIFVVEQQSVYNDTDGHDLKALHYTYWQEGELIAYSRILPRYTVYPLASIGRVCVRKPHRGQGFGRTLFSESLEILESTFGKQPIKIQAQLYLKTFYESFGFRSITDAYDDCGILHVDMVKD</sequence>
<evidence type="ECO:0000313" key="2">
    <source>
        <dbReference type="EMBL" id="GCD77987.1"/>
    </source>
</evidence>
<name>A0A401XLV2_9FLAO</name>
<dbReference type="PROSITE" id="PS51186">
    <property type="entry name" value="GNAT"/>
    <property type="match status" value="1"/>
</dbReference>
<dbReference type="SUPFAM" id="SSF55729">
    <property type="entry name" value="Acyl-CoA N-acyltransferases (Nat)"/>
    <property type="match status" value="1"/>
</dbReference>
<organism evidence="2 3">
    <name type="scientific">Thermaurantimonas aggregans</name>
    <dbReference type="NCBI Taxonomy" id="2173829"/>
    <lineage>
        <taxon>Bacteria</taxon>
        <taxon>Pseudomonadati</taxon>
        <taxon>Bacteroidota</taxon>
        <taxon>Flavobacteriia</taxon>
        <taxon>Flavobacteriales</taxon>
        <taxon>Schleiferiaceae</taxon>
        <taxon>Thermaurantimonas</taxon>
    </lineage>
</organism>
<evidence type="ECO:0000313" key="3">
    <source>
        <dbReference type="Proteomes" id="UP000286715"/>
    </source>
</evidence>
<feature type="domain" description="N-acetyltransferase" evidence="1">
    <location>
        <begin position="8"/>
        <end position="148"/>
    </location>
</feature>
<gene>
    <name evidence="2" type="primary">elaA</name>
    <name evidence="2" type="ORF">JCM31826_14690</name>
</gene>
<dbReference type="Gene3D" id="3.40.630.30">
    <property type="match status" value="1"/>
</dbReference>
<dbReference type="AlphaFoldDB" id="A0A401XLV2"/>
<dbReference type="EMBL" id="BHZE01000014">
    <property type="protein sequence ID" value="GCD77987.1"/>
    <property type="molecule type" value="Genomic_DNA"/>
</dbReference>
<dbReference type="InterPro" id="IPR000182">
    <property type="entry name" value="GNAT_dom"/>
</dbReference>
<dbReference type="CDD" id="cd04301">
    <property type="entry name" value="NAT_SF"/>
    <property type="match status" value="1"/>
</dbReference>
<accession>A0A401XLV2</accession>
<dbReference type="Pfam" id="PF13673">
    <property type="entry name" value="Acetyltransf_10"/>
    <property type="match status" value="1"/>
</dbReference>
<evidence type="ECO:0000259" key="1">
    <source>
        <dbReference type="PROSITE" id="PS51186"/>
    </source>
</evidence>
<comment type="caution">
    <text evidence="2">The sequence shown here is derived from an EMBL/GenBank/DDBJ whole genome shotgun (WGS) entry which is preliminary data.</text>
</comment>